<name>A0A6M2EKW7_9ROSI</name>
<proteinExistence type="predicted"/>
<dbReference type="NCBIfam" id="TIGR00756">
    <property type="entry name" value="PPR"/>
    <property type="match status" value="1"/>
</dbReference>
<keyword evidence="1" id="KW-0677">Repeat</keyword>
<accession>A0A6M2EKW7</accession>
<dbReference type="Gene3D" id="1.25.40.10">
    <property type="entry name" value="Tetratricopeptide repeat domain"/>
    <property type="match status" value="1"/>
</dbReference>
<dbReference type="PANTHER" id="PTHR47926">
    <property type="entry name" value="PENTATRICOPEPTIDE REPEAT-CONTAINING PROTEIN"/>
    <property type="match status" value="1"/>
</dbReference>
<dbReference type="PANTHER" id="PTHR47926:SF465">
    <property type="entry name" value="PENTATRICOPEPTIDE REPEAT (PPR-LIKE) SUPERFAMILY PROTEIN"/>
    <property type="match status" value="1"/>
</dbReference>
<dbReference type="EMBL" id="GILB01005629">
    <property type="protein sequence ID" value="NUU85962.1"/>
    <property type="molecule type" value="Transcribed_RNA"/>
</dbReference>
<dbReference type="InterPro" id="IPR002885">
    <property type="entry name" value="PPR_rpt"/>
</dbReference>
<dbReference type="InterPro" id="IPR011990">
    <property type="entry name" value="TPR-like_helical_dom_sf"/>
</dbReference>
<protein>
    <recommendedName>
        <fullName evidence="3">Pentatricopeptide repeat-containing protein</fullName>
    </recommendedName>
</protein>
<dbReference type="GO" id="GO:0003723">
    <property type="term" value="F:RNA binding"/>
    <property type="evidence" value="ECO:0007669"/>
    <property type="project" value="InterPro"/>
</dbReference>
<evidence type="ECO:0000256" key="1">
    <source>
        <dbReference type="ARBA" id="ARBA00022737"/>
    </source>
</evidence>
<evidence type="ECO:0000313" key="2">
    <source>
        <dbReference type="EMBL" id="NUU85962.1"/>
    </source>
</evidence>
<dbReference type="AlphaFoldDB" id="A0A6M2EKW7"/>
<dbReference type="InterPro" id="IPR046960">
    <property type="entry name" value="PPR_At4g14850-like_plant"/>
</dbReference>
<dbReference type="Pfam" id="PF01535">
    <property type="entry name" value="PPR"/>
    <property type="match status" value="1"/>
</dbReference>
<dbReference type="GO" id="GO:0009451">
    <property type="term" value="P:RNA modification"/>
    <property type="evidence" value="ECO:0007669"/>
    <property type="project" value="InterPro"/>
</dbReference>
<organism evidence="2">
    <name type="scientific">Populus davidiana</name>
    <dbReference type="NCBI Taxonomy" id="266767"/>
    <lineage>
        <taxon>Eukaryota</taxon>
        <taxon>Viridiplantae</taxon>
        <taxon>Streptophyta</taxon>
        <taxon>Embryophyta</taxon>
        <taxon>Tracheophyta</taxon>
        <taxon>Spermatophyta</taxon>
        <taxon>Magnoliopsida</taxon>
        <taxon>eudicotyledons</taxon>
        <taxon>Gunneridae</taxon>
        <taxon>Pentapetalae</taxon>
        <taxon>rosids</taxon>
        <taxon>fabids</taxon>
        <taxon>Malpighiales</taxon>
        <taxon>Salicaceae</taxon>
        <taxon>Saliceae</taxon>
        <taxon>Populus</taxon>
    </lineage>
</organism>
<sequence>MFLHGQRWFWVCTMRNMVVARELFDLMPNKNSVSRTLISGYVRHGLVYTAPELFTNMMVLGTRPNQFAFISSLCACASLASVKLGKHIDGYLIRKKFRPNTIVVSSLIDMHSKCGSCEAGFFILWVISKVLSCGTP</sequence>
<evidence type="ECO:0008006" key="3">
    <source>
        <dbReference type="Google" id="ProtNLM"/>
    </source>
</evidence>
<reference evidence="2" key="1">
    <citation type="submission" date="2020-03" db="EMBL/GenBank/DDBJ databases">
        <authorList>
            <person name="Zhang R."/>
        </authorList>
    </citation>
    <scope>NUCLEOTIDE SEQUENCE</scope>
</reference>